<dbReference type="Gene3D" id="3.40.50.12780">
    <property type="entry name" value="N-terminal domain of ligase-like"/>
    <property type="match status" value="1"/>
</dbReference>
<organism evidence="4 5">
    <name type="scientific">Asticcacaulis taihuensis</name>
    <dbReference type="NCBI Taxonomy" id="260084"/>
    <lineage>
        <taxon>Bacteria</taxon>
        <taxon>Pseudomonadati</taxon>
        <taxon>Pseudomonadota</taxon>
        <taxon>Alphaproteobacteria</taxon>
        <taxon>Caulobacterales</taxon>
        <taxon>Caulobacteraceae</taxon>
        <taxon>Asticcacaulis</taxon>
    </lineage>
</organism>
<evidence type="ECO:0000313" key="4">
    <source>
        <dbReference type="EMBL" id="SCW66913.1"/>
    </source>
</evidence>
<feature type="transmembrane region" description="Helical" evidence="1">
    <location>
        <begin position="871"/>
        <end position="892"/>
    </location>
</feature>
<feature type="domain" description="AMP-dependent synthetase/ligase" evidence="2">
    <location>
        <begin position="25"/>
        <end position="347"/>
    </location>
</feature>
<dbReference type="STRING" id="260084.SAMN02927928_2565"/>
<feature type="transmembrane region" description="Helical" evidence="1">
    <location>
        <begin position="806"/>
        <end position="823"/>
    </location>
</feature>
<keyword evidence="4" id="KW-0436">Ligase</keyword>
<evidence type="ECO:0000259" key="2">
    <source>
        <dbReference type="Pfam" id="PF00501"/>
    </source>
</evidence>
<feature type="transmembrane region" description="Helical" evidence="1">
    <location>
        <begin position="604"/>
        <end position="629"/>
    </location>
</feature>
<proteinExistence type="predicted"/>
<keyword evidence="5" id="KW-1185">Reference proteome</keyword>
<dbReference type="InterPro" id="IPR002656">
    <property type="entry name" value="Acyl_transf_3_dom"/>
</dbReference>
<dbReference type="GO" id="GO:0016747">
    <property type="term" value="F:acyltransferase activity, transferring groups other than amino-acyl groups"/>
    <property type="evidence" value="ECO:0007669"/>
    <property type="project" value="InterPro"/>
</dbReference>
<feature type="transmembrane region" description="Helical" evidence="1">
    <location>
        <begin position="898"/>
        <end position="919"/>
    </location>
</feature>
<evidence type="ECO:0000313" key="5">
    <source>
        <dbReference type="Proteomes" id="UP000199150"/>
    </source>
</evidence>
<dbReference type="RefSeq" id="WP_090648589.1">
    <property type="nucleotide sequence ID" value="NZ_CBCRYE010000002.1"/>
</dbReference>
<feature type="transmembrane region" description="Helical" evidence="1">
    <location>
        <begin position="700"/>
        <end position="719"/>
    </location>
</feature>
<dbReference type="OrthoDB" id="9803968at2"/>
<dbReference type="PANTHER" id="PTHR43767">
    <property type="entry name" value="LONG-CHAIN-FATTY-ACID--COA LIGASE"/>
    <property type="match status" value="1"/>
</dbReference>
<dbReference type="InterPro" id="IPR042099">
    <property type="entry name" value="ANL_N_sf"/>
</dbReference>
<dbReference type="PANTHER" id="PTHR43767:SF10">
    <property type="entry name" value="SURFACTIN SYNTHASE SUBUNIT 1"/>
    <property type="match status" value="1"/>
</dbReference>
<evidence type="ECO:0000259" key="3">
    <source>
        <dbReference type="Pfam" id="PF01757"/>
    </source>
</evidence>
<dbReference type="InterPro" id="IPR050237">
    <property type="entry name" value="ATP-dep_AMP-bd_enzyme"/>
</dbReference>
<feature type="transmembrane region" description="Helical" evidence="1">
    <location>
        <begin position="776"/>
        <end position="794"/>
    </location>
</feature>
<feature type="transmembrane region" description="Helical" evidence="1">
    <location>
        <begin position="740"/>
        <end position="764"/>
    </location>
</feature>
<keyword evidence="1" id="KW-1133">Transmembrane helix</keyword>
<dbReference type="AlphaFoldDB" id="A0A1G4SCJ0"/>
<evidence type="ECO:0000256" key="1">
    <source>
        <dbReference type="SAM" id="Phobius"/>
    </source>
</evidence>
<reference evidence="5" key="1">
    <citation type="submission" date="2016-10" db="EMBL/GenBank/DDBJ databases">
        <authorList>
            <person name="Varghese N."/>
            <person name="Submissions S."/>
        </authorList>
    </citation>
    <scope>NUCLEOTIDE SEQUENCE [LARGE SCALE GENOMIC DNA]</scope>
    <source>
        <strain evidence="5">CGMCC 1.3431</strain>
    </source>
</reference>
<accession>A0A1G4SCJ0</accession>
<sequence length="937" mass="102717">MRNEQNSSENTDNGAAAVGDVLFYNNLTRFADNVALIEGARRITYASLITNADTIGAEIGPQGRLVFLEARNTIEAVTAYLGCLRAGHVVHLFGEGEEARVERLIDIYNPHAVIRHETPGPSVIGRRHDETIPLHPDLAVLLSTSGSTGSPKFVKLSGRNIHANALAIAEYLGLDETERAITTLKFNYSYGLSIIHSHLACGASLVLTESSVTTPGFWPMFEAQGATSFAGVPYIFEMLDRTSDWAAQPNLRYVTQAGGRLAPEIVRRMAEFGRNNGWRFFVMYGQTEAAPRMTYLPPENALDHPDCIGRAVPGGALSLIDEVGMVINAPDTAGELIYTGPNVMMGYAEGPAALATDETPPSLKTGDIAVRLSNGLYRIVGRSSRFIKPFGIRLNLDELQAQVRERAAGAICTGTDERLVVAVPGGTGDQASLVSWLTDTYGLPAFLIEILSVAEIPLLPSGKPDYQNLIRQAAEKHPPADIASGQSADGGRWDSISAIFITLTGAKAVTGDSTFIALAGDSLSYVVTSLAVEEYLGFLPNDWEMKTVDELEALRHADGEKDVAMPLHFLNTGRVLMLFLGIPFHAAMAFNAKSDMIISAPERSWIATVIFMALHAFRMFAYFFISGYFSMLILKRTTALNWFTQQAKRLGFPLVLGGILLVPLEVMAVAISPVRAGPPPWEFWVQQMTSTGPQWLVHRWFLATLLAVAACMAILVTLYRKGRFGALPERFLDMVDRHTAACWWGLVLGLAPLGLAATVAAKLAGNWAYLFNMFEYRTIVMYAPVFLVGALMFLRPKVFEWYLKPSLFTIVLTVVLTAVFVILDSSKTLPMMILEQLNILPVGMLATRVFLSAMHRWANNTHPVITRLLDASYVIYVWHIVFVLLFNDLWISLHVNPLVAITLTTAGSFGCCWLVYMVVSRSRLLSLIFNGGPMRGA</sequence>
<name>A0A1G4SCJ0_9CAUL</name>
<feature type="transmembrane region" description="Helical" evidence="1">
    <location>
        <begin position="829"/>
        <end position="851"/>
    </location>
</feature>
<dbReference type="InterPro" id="IPR000873">
    <property type="entry name" value="AMP-dep_synth/lig_dom"/>
</dbReference>
<dbReference type="EMBL" id="FMTS01000004">
    <property type="protein sequence ID" value="SCW66913.1"/>
    <property type="molecule type" value="Genomic_DNA"/>
</dbReference>
<dbReference type="Pfam" id="PF01757">
    <property type="entry name" value="Acyl_transf_3"/>
    <property type="match status" value="1"/>
</dbReference>
<keyword evidence="1" id="KW-0812">Transmembrane</keyword>
<dbReference type="Proteomes" id="UP000199150">
    <property type="component" value="Unassembled WGS sequence"/>
</dbReference>
<feature type="domain" description="Acyltransferase 3" evidence="3">
    <location>
        <begin position="568"/>
        <end position="917"/>
    </location>
</feature>
<feature type="transmembrane region" description="Helical" evidence="1">
    <location>
        <begin position="650"/>
        <end position="671"/>
    </location>
</feature>
<gene>
    <name evidence="4" type="ORF">SAMN02927928_2565</name>
</gene>
<protein>
    <submittedName>
        <fullName evidence="4">Acyl-CoA synthetase (AMP-forming)/AMP-acid ligase II</fullName>
    </submittedName>
</protein>
<dbReference type="GO" id="GO:0016874">
    <property type="term" value="F:ligase activity"/>
    <property type="evidence" value="ECO:0007669"/>
    <property type="project" value="UniProtKB-KW"/>
</dbReference>
<dbReference type="Pfam" id="PF00501">
    <property type="entry name" value="AMP-binding"/>
    <property type="match status" value="1"/>
</dbReference>
<dbReference type="SUPFAM" id="SSF56801">
    <property type="entry name" value="Acetyl-CoA synthetase-like"/>
    <property type="match status" value="1"/>
</dbReference>
<keyword evidence="1" id="KW-0472">Membrane</keyword>